<name>A0A402A852_9CHLR</name>
<dbReference type="Gene3D" id="3.40.50.300">
    <property type="entry name" value="P-loop containing nucleotide triphosphate hydrolases"/>
    <property type="match status" value="1"/>
</dbReference>
<dbReference type="Proteomes" id="UP000287352">
    <property type="component" value="Unassembled WGS sequence"/>
</dbReference>
<evidence type="ECO:0000313" key="2">
    <source>
        <dbReference type="Proteomes" id="UP000287352"/>
    </source>
</evidence>
<keyword evidence="2" id="KW-1185">Reference proteome</keyword>
<dbReference type="SUPFAM" id="SSF52540">
    <property type="entry name" value="P-loop containing nucleoside triphosphate hydrolases"/>
    <property type="match status" value="1"/>
</dbReference>
<accession>A0A402A852</accession>
<gene>
    <name evidence="1" type="ORF">KTT_50450</name>
</gene>
<protein>
    <submittedName>
        <fullName evidence="1">Uncharacterized protein</fullName>
    </submittedName>
</protein>
<proteinExistence type="predicted"/>
<organism evidence="1 2">
    <name type="scientific">Tengunoibacter tsumagoiensis</name>
    <dbReference type="NCBI Taxonomy" id="2014871"/>
    <lineage>
        <taxon>Bacteria</taxon>
        <taxon>Bacillati</taxon>
        <taxon>Chloroflexota</taxon>
        <taxon>Ktedonobacteria</taxon>
        <taxon>Ktedonobacterales</taxon>
        <taxon>Dictyobacteraceae</taxon>
        <taxon>Tengunoibacter</taxon>
    </lineage>
</organism>
<dbReference type="OrthoDB" id="359078at2"/>
<dbReference type="EMBL" id="BIFR01000002">
    <property type="protein sequence ID" value="GCE15186.1"/>
    <property type="molecule type" value="Genomic_DNA"/>
</dbReference>
<dbReference type="InterPro" id="IPR027417">
    <property type="entry name" value="P-loop_NTPase"/>
</dbReference>
<evidence type="ECO:0000313" key="1">
    <source>
        <dbReference type="EMBL" id="GCE15186.1"/>
    </source>
</evidence>
<dbReference type="AlphaFoldDB" id="A0A402A852"/>
<dbReference type="RefSeq" id="WP_126582680.1">
    <property type="nucleotide sequence ID" value="NZ_BIFR01000002.1"/>
</dbReference>
<reference evidence="2" key="1">
    <citation type="submission" date="2018-12" db="EMBL/GenBank/DDBJ databases">
        <title>Tengunoibacter tsumagoiensis gen. nov., sp. nov., Dictyobacter kobayashii sp. nov., D. alpinus sp. nov., and D. joshuensis sp. nov. and description of Dictyobacteraceae fam. nov. within the order Ktedonobacterales isolated from Tengu-no-mugimeshi.</title>
        <authorList>
            <person name="Wang C.M."/>
            <person name="Zheng Y."/>
            <person name="Sakai Y."/>
            <person name="Toyoda A."/>
            <person name="Minakuchi Y."/>
            <person name="Abe K."/>
            <person name="Yokota A."/>
            <person name="Yabe S."/>
        </authorList>
    </citation>
    <scope>NUCLEOTIDE SEQUENCE [LARGE SCALE GENOMIC DNA]</scope>
    <source>
        <strain evidence="2">Uno3</strain>
    </source>
</reference>
<comment type="caution">
    <text evidence="1">The sequence shown here is derived from an EMBL/GenBank/DDBJ whole genome shotgun (WGS) entry which is preliminary data.</text>
</comment>
<sequence>MLFVVMGASGAGKSTALDRLLVQHPHVVWYDFDAVGVPSTADKRWRQCTTEHWVKIALEHQSHEQDMGLCGGAVFGELLACPSTPQIAGLAGCLLDCGDVIRIDRLRGRNVHDSGISQEMLNWAAWQRMHSVDPQWRQDVIRVDAEPTLRWGHWDHWHRGDPRWNIWTFDTTPMTIDEVAKALSDWVREQKQAYAAGWNPLRGRWWEA</sequence>